<accession>A0A0G0GMC2</accession>
<keyword evidence="4" id="KW-1133">Transmembrane helix</keyword>
<dbReference type="Gene3D" id="3.90.76.10">
    <property type="entry name" value="Dipeptide-binding Protein, Domain 1"/>
    <property type="match status" value="1"/>
</dbReference>
<dbReference type="SUPFAM" id="SSF53850">
    <property type="entry name" value="Periplasmic binding protein-like II"/>
    <property type="match status" value="1"/>
</dbReference>
<evidence type="ECO:0000256" key="1">
    <source>
        <dbReference type="ARBA" id="ARBA00005695"/>
    </source>
</evidence>
<keyword evidence="4" id="KW-0472">Membrane</keyword>
<evidence type="ECO:0000256" key="2">
    <source>
        <dbReference type="ARBA" id="ARBA00022448"/>
    </source>
</evidence>
<keyword evidence="3" id="KW-0732">Signal</keyword>
<dbReference type="GO" id="GO:0043190">
    <property type="term" value="C:ATP-binding cassette (ABC) transporter complex"/>
    <property type="evidence" value="ECO:0007669"/>
    <property type="project" value="InterPro"/>
</dbReference>
<comment type="caution">
    <text evidence="6">The sequence shown here is derived from an EMBL/GenBank/DDBJ whole genome shotgun (WGS) entry which is preliminary data.</text>
</comment>
<dbReference type="InterPro" id="IPR000914">
    <property type="entry name" value="SBP_5_dom"/>
</dbReference>
<organism evidence="6 7">
    <name type="scientific">candidate division WS6 bacterium GW2011_GWC1_36_11</name>
    <dbReference type="NCBI Taxonomy" id="1619090"/>
    <lineage>
        <taxon>Bacteria</taxon>
        <taxon>Candidatus Dojkabacteria</taxon>
    </lineage>
</organism>
<proteinExistence type="inferred from homology"/>
<feature type="transmembrane region" description="Helical" evidence="4">
    <location>
        <begin position="54"/>
        <end position="74"/>
    </location>
</feature>
<dbReference type="InterPro" id="IPR030678">
    <property type="entry name" value="Peptide/Ni-bd"/>
</dbReference>
<dbReference type="InterPro" id="IPR039424">
    <property type="entry name" value="SBP_5"/>
</dbReference>
<sequence length="586" mass="67880">MKSNTKEQKSALSMRDALNEFKNLKMVEAHDDSKDWRDGLWNYPNVIEKIFKGAVPFSYIFLFSLMAFLFILFLQSNVFANVLKKGAFSNDRYTEGMVGALSSFNPLFATTNYVDKAIDSLIFEKFVYIDKNGKPEPGVAKAWTASKDSLTYIFTVDEGLYWQDGTELTVDDVLFTFNTAILLAQDDSVGAALVGIDIVKVDDKTLQFTLTEANPTFYEAVSIYIIPQKAFEDIDLGLIRTAFVNNAMGSGKYMIEKKEQNAVYLIDNPYDNYSPRLKNIELRIYPDFSSLETAMRVGDIDALGSWDNEALSFMQEYTSFGVLSKTEDFRNRILFLNLRKEDLKDKNIRIGINYLLDVNALLHESNIQGTVMHGPYPEDSWVFNDEISYYEYSPEKAVTYLKTAGYTKNAETGYYESKENKILSFTLSYLDNDINNRLIDTIVKLFDKEGIVIKPDSLDYNEISQQTIAKRDFEMLLYEVETTVDPDQYNLWHSLKVDDPNLNLSGYQYERVDILLEDARKTTNETVRKTKYLQFQRYLMADAPVIFLYHPSFVFYFDSKLKGVDLDNTNFSYERYWNIEDWYWSY</sequence>
<dbReference type="Proteomes" id="UP000034140">
    <property type="component" value="Unassembled WGS sequence"/>
</dbReference>
<dbReference type="GO" id="GO:0042597">
    <property type="term" value="C:periplasmic space"/>
    <property type="evidence" value="ECO:0007669"/>
    <property type="project" value="UniProtKB-ARBA"/>
</dbReference>
<name>A0A0G0GMC2_9BACT</name>
<dbReference type="Gene3D" id="3.10.105.10">
    <property type="entry name" value="Dipeptide-binding Protein, Domain 3"/>
    <property type="match status" value="1"/>
</dbReference>
<evidence type="ECO:0000313" key="6">
    <source>
        <dbReference type="EMBL" id="KKP92772.1"/>
    </source>
</evidence>
<dbReference type="PIRSF" id="PIRSF002741">
    <property type="entry name" value="MppA"/>
    <property type="match status" value="1"/>
</dbReference>
<dbReference type="GO" id="GO:1904680">
    <property type="term" value="F:peptide transmembrane transporter activity"/>
    <property type="evidence" value="ECO:0007669"/>
    <property type="project" value="TreeGrafter"/>
</dbReference>
<feature type="domain" description="Solute-binding protein family 5" evidence="5">
    <location>
        <begin position="134"/>
        <end position="495"/>
    </location>
</feature>
<dbReference type="GO" id="GO:0015833">
    <property type="term" value="P:peptide transport"/>
    <property type="evidence" value="ECO:0007669"/>
    <property type="project" value="TreeGrafter"/>
</dbReference>
<comment type="similarity">
    <text evidence="1">Belongs to the bacterial solute-binding protein 5 family.</text>
</comment>
<protein>
    <submittedName>
        <fullName evidence="6">Extracellular solute-binding protein family 5</fullName>
    </submittedName>
</protein>
<dbReference type="EMBL" id="LBRE01000005">
    <property type="protein sequence ID" value="KKP92772.1"/>
    <property type="molecule type" value="Genomic_DNA"/>
</dbReference>
<reference evidence="6 7" key="1">
    <citation type="journal article" date="2015" name="Nature">
        <title>rRNA introns, odd ribosomes, and small enigmatic genomes across a large radiation of phyla.</title>
        <authorList>
            <person name="Brown C.T."/>
            <person name="Hug L.A."/>
            <person name="Thomas B.C."/>
            <person name="Sharon I."/>
            <person name="Castelle C.J."/>
            <person name="Singh A."/>
            <person name="Wilkins M.J."/>
            <person name="Williams K.H."/>
            <person name="Banfield J.F."/>
        </authorList>
    </citation>
    <scope>NUCLEOTIDE SEQUENCE [LARGE SCALE GENOMIC DNA]</scope>
</reference>
<evidence type="ECO:0000259" key="5">
    <source>
        <dbReference type="Pfam" id="PF00496"/>
    </source>
</evidence>
<dbReference type="Pfam" id="PF00496">
    <property type="entry name" value="SBP_bac_5"/>
    <property type="match status" value="1"/>
</dbReference>
<gene>
    <name evidence="6" type="ORF">UR96_C0005G0011</name>
</gene>
<dbReference type="Gene3D" id="3.40.190.10">
    <property type="entry name" value="Periplasmic binding protein-like II"/>
    <property type="match status" value="1"/>
</dbReference>
<dbReference type="PANTHER" id="PTHR30290">
    <property type="entry name" value="PERIPLASMIC BINDING COMPONENT OF ABC TRANSPORTER"/>
    <property type="match status" value="1"/>
</dbReference>
<dbReference type="AlphaFoldDB" id="A0A0G0GMC2"/>
<evidence type="ECO:0000313" key="7">
    <source>
        <dbReference type="Proteomes" id="UP000034140"/>
    </source>
</evidence>
<keyword evidence="4" id="KW-0812">Transmembrane</keyword>
<dbReference type="PANTHER" id="PTHR30290:SF9">
    <property type="entry name" value="OLIGOPEPTIDE-BINDING PROTEIN APPA"/>
    <property type="match status" value="1"/>
</dbReference>
<keyword evidence="2" id="KW-0813">Transport</keyword>
<evidence type="ECO:0000256" key="3">
    <source>
        <dbReference type="ARBA" id="ARBA00022729"/>
    </source>
</evidence>
<evidence type="ECO:0000256" key="4">
    <source>
        <dbReference type="SAM" id="Phobius"/>
    </source>
</evidence>